<accession>A0AAE0NA58</accession>
<dbReference type="Proteomes" id="UP001287356">
    <property type="component" value="Unassembled WGS sequence"/>
</dbReference>
<evidence type="ECO:0000256" key="2">
    <source>
        <dbReference type="SAM" id="MobiDB-lite"/>
    </source>
</evidence>
<feature type="compositionally biased region" description="Low complexity" evidence="2">
    <location>
        <begin position="355"/>
        <end position="367"/>
    </location>
</feature>
<evidence type="ECO:0000313" key="5">
    <source>
        <dbReference type="EMBL" id="KAK3376467.1"/>
    </source>
</evidence>
<sequence>MRFPTLHFPTWALWYKKPEYRDFRDYANTVSSGKRTMSPDGRKTAIPSRLRLDRILANKTCSPMSLYDFYMYLKYIEFSAENLEFYMWYKNYESSYAKGLTVIYEKDYGSVSSMAESASSVAEIKPENGLSSIDEDEEADPEIARETLARISQLISADALCSSKSKCGPAMVPANFSTGSDDESPDEALRSLKLLNPGPVSRTEIDTVIELFLVPGAEKELNIPPAMRRQAIADLATSSHPAALKPVADHVYGLLRNCSHRNFVRLGVGNGTFETICVATVLGVCNMIGGFLVVLSRAFVPFRGAHTRWEAFAAWPLWWLGLSLILSGLRGSCFFLLLFSRRQRLPWERFDDSASHSNSNRNSNSKNRGTGINTTGDVGPRPPFLSGTVLALLLSVAAAPALAAEAAVELYRQCGGIGYTGPPSCATGATCMAWNDWYLHPGNGGPGGNGDGDVDGLGALTQRHPQRQIPHHLVSPCPCRAVPCQELPSAGNPLGNPPLPGWTASGGLNWVGFLASQHNTPASTILSYNFAYGGATTNATLVTPWKPDVLSLVDQVALFSGSIGAVPRPAYAPWAAADTLVGVWIGVNDVGNSWWLANYTTIVDQIMDTYFGQLQIVYDAGARNFVLLSVPPINKTPSVLLQTAEAQAAEAVAIGQYNDAVAARLAAFSSKNSGVRAVVVDTAVPFNTALAAPTAYGAPNATCYNGDGVSCLWFNDYHPGVAINRLVADAVADAWKGTFF</sequence>
<gene>
    <name evidence="5" type="ORF">B0T24DRAFT_648385</name>
</gene>
<keyword evidence="3" id="KW-0812">Transmembrane</keyword>
<proteinExistence type="predicted"/>
<dbReference type="PROSITE" id="PS51164">
    <property type="entry name" value="CBM1_2"/>
    <property type="match status" value="1"/>
</dbReference>
<dbReference type="CDD" id="cd01846">
    <property type="entry name" value="fatty_acyltransferase_like"/>
    <property type="match status" value="1"/>
</dbReference>
<feature type="transmembrane region" description="Helical" evidence="3">
    <location>
        <begin position="275"/>
        <end position="296"/>
    </location>
</feature>
<keyword evidence="6" id="KW-1185">Reference proteome</keyword>
<dbReference type="SMART" id="SM00236">
    <property type="entry name" value="fCBD"/>
    <property type="match status" value="1"/>
</dbReference>
<dbReference type="Gene3D" id="1.10.167.10">
    <property type="entry name" value="Regulator of G-protein Signalling 4, domain 2"/>
    <property type="match status" value="1"/>
</dbReference>
<feature type="transmembrane region" description="Helical" evidence="3">
    <location>
        <begin position="316"/>
        <end position="339"/>
    </location>
</feature>
<reference evidence="5" key="1">
    <citation type="journal article" date="2023" name="Mol. Phylogenet. Evol.">
        <title>Genome-scale phylogeny and comparative genomics of the fungal order Sordariales.</title>
        <authorList>
            <person name="Hensen N."/>
            <person name="Bonometti L."/>
            <person name="Westerberg I."/>
            <person name="Brannstrom I.O."/>
            <person name="Guillou S."/>
            <person name="Cros-Aarteil S."/>
            <person name="Calhoun S."/>
            <person name="Haridas S."/>
            <person name="Kuo A."/>
            <person name="Mondo S."/>
            <person name="Pangilinan J."/>
            <person name="Riley R."/>
            <person name="LaButti K."/>
            <person name="Andreopoulos B."/>
            <person name="Lipzen A."/>
            <person name="Chen C."/>
            <person name="Yan M."/>
            <person name="Daum C."/>
            <person name="Ng V."/>
            <person name="Clum A."/>
            <person name="Steindorff A."/>
            <person name="Ohm R.A."/>
            <person name="Martin F."/>
            <person name="Silar P."/>
            <person name="Natvig D.O."/>
            <person name="Lalanne C."/>
            <person name="Gautier V."/>
            <person name="Ament-Velasquez S.L."/>
            <person name="Kruys A."/>
            <person name="Hutchinson M.I."/>
            <person name="Powell A.J."/>
            <person name="Barry K."/>
            <person name="Miller A.N."/>
            <person name="Grigoriev I.V."/>
            <person name="Debuchy R."/>
            <person name="Gladieux P."/>
            <person name="Hiltunen Thoren M."/>
            <person name="Johannesson H."/>
        </authorList>
    </citation>
    <scope>NUCLEOTIDE SEQUENCE</scope>
    <source>
        <strain evidence="5">CBS 958.72</strain>
    </source>
</reference>
<reference evidence="5" key="2">
    <citation type="submission" date="2023-06" db="EMBL/GenBank/DDBJ databases">
        <authorList>
            <consortium name="Lawrence Berkeley National Laboratory"/>
            <person name="Haridas S."/>
            <person name="Hensen N."/>
            <person name="Bonometti L."/>
            <person name="Westerberg I."/>
            <person name="Brannstrom I.O."/>
            <person name="Guillou S."/>
            <person name="Cros-Aarteil S."/>
            <person name="Calhoun S."/>
            <person name="Kuo A."/>
            <person name="Mondo S."/>
            <person name="Pangilinan J."/>
            <person name="Riley R."/>
            <person name="Labutti K."/>
            <person name="Andreopoulos B."/>
            <person name="Lipzen A."/>
            <person name="Chen C."/>
            <person name="Yanf M."/>
            <person name="Daum C."/>
            <person name="Ng V."/>
            <person name="Clum A."/>
            <person name="Steindorff A."/>
            <person name="Ohm R."/>
            <person name="Martin F."/>
            <person name="Silar P."/>
            <person name="Natvig D."/>
            <person name="Lalanne C."/>
            <person name="Gautier V."/>
            <person name="Ament-Velasquez S.L."/>
            <person name="Kruys A."/>
            <person name="Hutchinson M.I."/>
            <person name="Powell A.J."/>
            <person name="Barry K."/>
            <person name="Miller A.N."/>
            <person name="Grigoriev I.V."/>
            <person name="Debuchy R."/>
            <person name="Gladieux P."/>
            <person name="Thoren M.H."/>
            <person name="Johannesson H."/>
        </authorList>
    </citation>
    <scope>NUCLEOTIDE SEQUENCE</scope>
    <source>
        <strain evidence="5">CBS 958.72</strain>
    </source>
</reference>
<dbReference type="GO" id="GO:0030248">
    <property type="term" value="F:cellulose binding"/>
    <property type="evidence" value="ECO:0007669"/>
    <property type="project" value="InterPro"/>
</dbReference>
<keyword evidence="1" id="KW-0732">Signal</keyword>
<dbReference type="PANTHER" id="PTHR39466">
    <property type="entry name" value="RGS DOMAIN-CONTAINING PROTEIN"/>
    <property type="match status" value="1"/>
</dbReference>
<feature type="domain" description="CBM1" evidence="4">
    <location>
        <begin position="406"/>
        <end position="442"/>
    </location>
</feature>
<dbReference type="EMBL" id="JAULSN010000003">
    <property type="protein sequence ID" value="KAK3376467.1"/>
    <property type="molecule type" value="Genomic_DNA"/>
</dbReference>
<protein>
    <recommendedName>
        <fullName evidence="4">CBM1 domain-containing protein</fullName>
    </recommendedName>
</protein>
<feature type="region of interest" description="Disordered" evidence="2">
    <location>
        <begin position="352"/>
        <end position="379"/>
    </location>
</feature>
<dbReference type="InterPro" id="IPR036514">
    <property type="entry name" value="SGNH_hydro_sf"/>
</dbReference>
<dbReference type="AlphaFoldDB" id="A0AAE0NA58"/>
<organism evidence="5 6">
    <name type="scientific">Lasiosphaeria ovina</name>
    <dbReference type="NCBI Taxonomy" id="92902"/>
    <lineage>
        <taxon>Eukaryota</taxon>
        <taxon>Fungi</taxon>
        <taxon>Dikarya</taxon>
        <taxon>Ascomycota</taxon>
        <taxon>Pezizomycotina</taxon>
        <taxon>Sordariomycetes</taxon>
        <taxon>Sordariomycetidae</taxon>
        <taxon>Sordariales</taxon>
        <taxon>Lasiosphaeriaceae</taxon>
        <taxon>Lasiosphaeria</taxon>
    </lineage>
</organism>
<evidence type="ECO:0000256" key="3">
    <source>
        <dbReference type="SAM" id="Phobius"/>
    </source>
</evidence>
<dbReference type="SUPFAM" id="SSF48097">
    <property type="entry name" value="Regulator of G-protein signaling, RGS"/>
    <property type="match status" value="1"/>
</dbReference>
<dbReference type="SUPFAM" id="SSF57180">
    <property type="entry name" value="Cellulose-binding domain"/>
    <property type="match status" value="1"/>
</dbReference>
<dbReference type="Gene3D" id="3.40.50.1110">
    <property type="entry name" value="SGNH hydrolase"/>
    <property type="match status" value="1"/>
</dbReference>
<evidence type="ECO:0000259" key="4">
    <source>
        <dbReference type="PROSITE" id="PS51164"/>
    </source>
</evidence>
<evidence type="ECO:0000256" key="1">
    <source>
        <dbReference type="ARBA" id="ARBA00022729"/>
    </source>
</evidence>
<dbReference type="InterPro" id="IPR035971">
    <property type="entry name" value="CBD_sf"/>
</dbReference>
<dbReference type="GO" id="GO:0005576">
    <property type="term" value="C:extracellular region"/>
    <property type="evidence" value="ECO:0007669"/>
    <property type="project" value="InterPro"/>
</dbReference>
<dbReference type="InterPro" id="IPR044926">
    <property type="entry name" value="RGS_subdomain_2"/>
</dbReference>
<dbReference type="InterPro" id="IPR036305">
    <property type="entry name" value="RGS_sf"/>
</dbReference>
<dbReference type="SUPFAM" id="SSF52266">
    <property type="entry name" value="SGNH hydrolase"/>
    <property type="match status" value="1"/>
</dbReference>
<comment type="caution">
    <text evidence="5">The sequence shown here is derived from an EMBL/GenBank/DDBJ whole genome shotgun (WGS) entry which is preliminary data.</text>
</comment>
<keyword evidence="3" id="KW-1133">Transmembrane helix</keyword>
<dbReference type="InterPro" id="IPR000254">
    <property type="entry name" value="CBD"/>
</dbReference>
<dbReference type="GO" id="GO:0005975">
    <property type="term" value="P:carbohydrate metabolic process"/>
    <property type="evidence" value="ECO:0007669"/>
    <property type="project" value="InterPro"/>
</dbReference>
<evidence type="ECO:0000313" key="6">
    <source>
        <dbReference type="Proteomes" id="UP001287356"/>
    </source>
</evidence>
<dbReference type="Pfam" id="PF00734">
    <property type="entry name" value="CBM_1"/>
    <property type="match status" value="1"/>
</dbReference>
<keyword evidence="3" id="KW-0472">Membrane</keyword>
<dbReference type="PANTHER" id="PTHR39466:SF1">
    <property type="entry name" value="RGS DOMAIN-CONTAINING PROTEIN"/>
    <property type="match status" value="1"/>
</dbReference>
<name>A0AAE0NA58_9PEZI</name>